<dbReference type="EMBL" id="JAODUP010000960">
    <property type="protein sequence ID" value="KAK2142407.1"/>
    <property type="molecule type" value="Genomic_DNA"/>
</dbReference>
<evidence type="ECO:0000313" key="2">
    <source>
        <dbReference type="Proteomes" id="UP001208570"/>
    </source>
</evidence>
<gene>
    <name evidence="1" type="ORF">LSH36_960g00001</name>
</gene>
<accession>A0AAD9IWT6</accession>
<dbReference type="PRINTS" id="PR00622">
    <property type="entry name" value="HISTONEH3"/>
</dbReference>
<dbReference type="InterPro" id="IPR000164">
    <property type="entry name" value="Histone_H3/CENP-A"/>
</dbReference>
<comment type="caution">
    <text evidence="1">The sequence shown here is derived from an EMBL/GenBank/DDBJ whole genome shotgun (WGS) entry which is preliminary data.</text>
</comment>
<dbReference type="GO" id="GO:0000786">
    <property type="term" value="C:nucleosome"/>
    <property type="evidence" value="ECO:0007669"/>
    <property type="project" value="InterPro"/>
</dbReference>
<keyword evidence="2" id="KW-1185">Reference proteome</keyword>
<dbReference type="GO" id="GO:0003677">
    <property type="term" value="F:DNA binding"/>
    <property type="evidence" value="ECO:0007669"/>
    <property type="project" value="InterPro"/>
</dbReference>
<dbReference type="Proteomes" id="UP001208570">
    <property type="component" value="Unassembled WGS sequence"/>
</dbReference>
<sequence>MAGTKQTEGKSTRLDIPRKLFATKAARKSALSTAGLKKPHHYRSCIVAPSLHQTLTEINKKSIIQDMDVLYPDLFKGINTKPDMVTRERIMKQNILKAAIFYDDLSHEMINEVPQYTVNML</sequence>
<protein>
    <submittedName>
        <fullName evidence="1">Uncharacterized protein</fullName>
    </submittedName>
</protein>
<dbReference type="AlphaFoldDB" id="A0AAD9IWT6"/>
<evidence type="ECO:0000313" key="1">
    <source>
        <dbReference type="EMBL" id="KAK2142407.1"/>
    </source>
</evidence>
<organism evidence="1 2">
    <name type="scientific">Paralvinella palmiformis</name>
    <dbReference type="NCBI Taxonomy" id="53620"/>
    <lineage>
        <taxon>Eukaryota</taxon>
        <taxon>Metazoa</taxon>
        <taxon>Spiralia</taxon>
        <taxon>Lophotrochozoa</taxon>
        <taxon>Annelida</taxon>
        <taxon>Polychaeta</taxon>
        <taxon>Sedentaria</taxon>
        <taxon>Canalipalpata</taxon>
        <taxon>Terebellida</taxon>
        <taxon>Terebelliformia</taxon>
        <taxon>Alvinellidae</taxon>
        <taxon>Paralvinella</taxon>
    </lineage>
</organism>
<dbReference type="GO" id="GO:0030527">
    <property type="term" value="F:structural constituent of chromatin"/>
    <property type="evidence" value="ECO:0007669"/>
    <property type="project" value="InterPro"/>
</dbReference>
<name>A0AAD9IWT6_9ANNE</name>
<proteinExistence type="predicted"/>
<reference evidence="1" key="1">
    <citation type="journal article" date="2023" name="Mol. Biol. Evol.">
        <title>Third-Generation Sequencing Reveals the Adaptive Role of the Epigenome in Three Deep-Sea Polychaetes.</title>
        <authorList>
            <person name="Perez M."/>
            <person name="Aroh O."/>
            <person name="Sun Y."/>
            <person name="Lan Y."/>
            <person name="Juniper S.K."/>
            <person name="Young C.R."/>
            <person name="Angers B."/>
            <person name="Qian P.Y."/>
        </authorList>
    </citation>
    <scope>NUCLEOTIDE SEQUENCE</scope>
    <source>
        <strain evidence="1">P08H-3</strain>
    </source>
</reference>